<dbReference type="AlphaFoldDB" id="A0A420WTT4"/>
<name>A0A420WTT4_9GAMM</name>
<gene>
    <name evidence="2" type="ORF">C7446_2729</name>
</gene>
<sequence length="238" mass="26954">MRYILLVIVLAAGVFLLGLWQHWSAWPWQEVPRRYNPFAPLHVADPPSPITRLKRERIAGDPQACRTTLEQAQQAGEVVYRSVGSPEIGDCQLQDAVRIHSTGVEFNNSFLASCPLAVAWLRFEQHHLQPAARKLFDAPVSRVNHYGSFACRNIYNRSDARRSRHATADALDLAGLQLDNGTRITVRHDWQQDDRRSRFLHQIRDGACHEFSTVLGPDYNAAHADHFHLAVGGYSVCR</sequence>
<evidence type="ECO:0000313" key="3">
    <source>
        <dbReference type="Proteomes" id="UP000281975"/>
    </source>
</evidence>
<organism evidence="2 3">
    <name type="scientific">Kushneria sinocarnis</name>
    <dbReference type="NCBI Taxonomy" id="595502"/>
    <lineage>
        <taxon>Bacteria</taxon>
        <taxon>Pseudomonadati</taxon>
        <taxon>Pseudomonadota</taxon>
        <taxon>Gammaproteobacteria</taxon>
        <taxon>Oceanospirillales</taxon>
        <taxon>Halomonadaceae</taxon>
        <taxon>Kushneria</taxon>
    </lineage>
</organism>
<dbReference type="InterPro" id="IPR009683">
    <property type="entry name" value="Extensin-like_C"/>
</dbReference>
<dbReference type="EMBL" id="RBIN01000008">
    <property type="protein sequence ID" value="RKQ96869.1"/>
    <property type="molecule type" value="Genomic_DNA"/>
</dbReference>
<dbReference type="Proteomes" id="UP000281975">
    <property type="component" value="Unassembled WGS sequence"/>
</dbReference>
<accession>A0A420WTT4</accession>
<dbReference type="OrthoDB" id="9809788at2"/>
<keyword evidence="3" id="KW-1185">Reference proteome</keyword>
<dbReference type="RefSeq" id="WP_121173647.1">
    <property type="nucleotide sequence ID" value="NZ_RBIN01000008.1"/>
</dbReference>
<evidence type="ECO:0000313" key="2">
    <source>
        <dbReference type="EMBL" id="RKQ96869.1"/>
    </source>
</evidence>
<evidence type="ECO:0000259" key="1">
    <source>
        <dbReference type="Pfam" id="PF06904"/>
    </source>
</evidence>
<dbReference type="Pfam" id="PF06904">
    <property type="entry name" value="Extensin-like_C"/>
    <property type="match status" value="1"/>
</dbReference>
<comment type="caution">
    <text evidence="2">The sequence shown here is derived from an EMBL/GenBank/DDBJ whole genome shotgun (WGS) entry which is preliminary data.</text>
</comment>
<feature type="domain" description="Extensin-like C-terminal" evidence="1">
    <location>
        <begin position="64"/>
        <end position="238"/>
    </location>
</feature>
<protein>
    <recommendedName>
        <fullName evidence="1">Extensin-like C-terminal domain-containing protein</fullName>
    </recommendedName>
</protein>
<proteinExistence type="predicted"/>
<reference evidence="2 3" key="1">
    <citation type="submission" date="2018-10" db="EMBL/GenBank/DDBJ databases">
        <title>Genomic Encyclopedia of Type Strains, Phase IV (KMG-IV): sequencing the most valuable type-strain genomes for metagenomic binning, comparative biology and taxonomic classification.</title>
        <authorList>
            <person name="Goeker M."/>
        </authorList>
    </citation>
    <scope>NUCLEOTIDE SEQUENCE [LARGE SCALE GENOMIC DNA]</scope>
    <source>
        <strain evidence="2 3">DSM 23229</strain>
    </source>
</reference>